<gene>
    <name evidence="1" type="ORF">HMPREF1544_10673</name>
</gene>
<proteinExistence type="predicted"/>
<dbReference type="AlphaFoldDB" id="S2IZ78"/>
<name>S2IZ78_MUCC1</name>
<dbReference type="InParanoid" id="S2IZ78"/>
<keyword evidence="2" id="KW-1185">Reference proteome</keyword>
<accession>S2IZ78</accession>
<evidence type="ECO:0000313" key="1">
    <source>
        <dbReference type="EMBL" id="EPB82589.1"/>
    </source>
</evidence>
<dbReference type="VEuPathDB" id="FungiDB:HMPREF1544_10673"/>
<dbReference type="EMBL" id="KE124107">
    <property type="protein sequence ID" value="EPB82589.1"/>
    <property type="molecule type" value="Genomic_DNA"/>
</dbReference>
<dbReference type="Proteomes" id="UP000014254">
    <property type="component" value="Unassembled WGS sequence"/>
</dbReference>
<organism evidence="1 2">
    <name type="scientific">Mucor circinelloides f. circinelloides (strain 1006PhL)</name>
    <name type="common">Mucormycosis agent</name>
    <name type="synonym">Calyptromyces circinelloides</name>
    <dbReference type="NCBI Taxonomy" id="1220926"/>
    <lineage>
        <taxon>Eukaryota</taxon>
        <taxon>Fungi</taxon>
        <taxon>Fungi incertae sedis</taxon>
        <taxon>Mucoromycota</taxon>
        <taxon>Mucoromycotina</taxon>
        <taxon>Mucoromycetes</taxon>
        <taxon>Mucorales</taxon>
        <taxon>Mucorineae</taxon>
        <taxon>Mucoraceae</taxon>
        <taxon>Mucor</taxon>
    </lineage>
</organism>
<dbReference type="SUPFAM" id="SSF52047">
    <property type="entry name" value="RNI-like"/>
    <property type="match status" value="1"/>
</dbReference>
<sequence>MVQVFIVRNLVVNIQNLLYFCPNVQSISGNKVISTTILQSLSSLPSDTELSRLQTIPIGDWDIHYSLCAKKFNQSLMELDLRKLASDKKLMMGYGFPNLKRLTLGSTDQPFRLIDSTLAESDQLEYLNFELANTPFVIPPSAVDTYPSVQELALSSKLEHDFDYVGLNTFLFKFINAEKLTMSLFDTISRNQSLDQLYAFRDFIAWINALDDGKLCIINVKPENLLTYLKYIYNTIPTHKEDWKTKIVFLRSSYYSSPIISYSTHTGYRERTFAITLDNDFAKNLVCSYLNKLKMPFTVRIQ</sequence>
<evidence type="ECO:0000313" key="2">
    <source>
        <dbReference type="Proteomes" id="UP000014254"/>
    </source>
</evidence>
<dbReference type="OMA" id="ISYSTHT"/>
<dbReference type="OrthoDB" id="2252583at2759"/>
<protein>
    <submittedName>
        <fullName evidence="1">Uncharacterized protein</fullName>
    </submittedName>
</protein>
<reference evidence="2" key="1">
    <citation type="submission" date="2013-05" db="EMBL/GenBank/DDBJ databases">
        <title>The Genome sequence of Mucor circinelloides f. circinelloides 1006PhL.</title>
        <authorList>
            <consortium name="The Broad Institute Genomics Platform"/>
            <person name="Cuomo C."/>
            <person name="Earl A."/>
            <person name="Findley K."/>
            <person name="Lee S.C."/>
            <person name="Walker B."/>
            <person name="Young S."/>
            <person name="Zeng Q."/>
            <person name="Gargeya S."/>
            <person name="Fitzgerald M."/>
            <person name="Haas B."/>
            <person name="Abouelleil A."/>
            <person name="Allen A.W."/>
            <person name="Alvarado L."/>
            <person name="Arachchi H.M."/>
            <person name="Berlin A.M."/>
            <person name="Chapman S.B."/>
            <person name="Gainer-Dewar J."/>
            <person name="Goldberg J."/>
            <person name="Griggs A."/>
            <person name="Gujja S."/>
            <person name="Hansen M."/>
            <person name="Howarth C."/>
            <person name="Imamovic A."/>
            <person name="Ireland A."/>
            <person name="Larimer J."/>
            <person name="McCowan C."/>
            <person name="Murphy C."/>
            <person name="Pearson M."/>
            <person name="Poon T.W."/>
            <person name="Priest M."/>
            <person name="Roberts A."/>
            <person name="Saif S."/>
            <person name="Shea T."/>
            <person name="Sisk P."/>
            <person name="Sykes S."/>
            <person name="Wortman J."/>
            <person name="Nusbaum C."/>
            <person name="Birren B."/>
        </authorList>
    </citation>
    <scope>NUCLEOTIDE SEQUENCE [LARGE SCALE GENOMIC DNA]</scope>
    <source>
        <strain evidence="2">1006PhL</strain>
    </source>
</reference>